<proteinExistence type="predicted"/>
<keyword evidence="2" id="KW-1185">Reference proteome</keyword>
<dbReference type="KEGG" id="sawl:NGM29_13305"/>
<reference evidence="1" key="1">
    <citation type="submission" date="2022-06" db="EMBL/GenBank/DDBJ databases">
        <title>Diverse halophilic archaea isolated from saline environments.</title>
        <authorList>
            <person name="Cui H.-L."/>
        </authorList>
    </citation>
    <scope>NUCLEOTIDE SEQUENCE</scope>
    <source>
        <strain evidence="1">WLHS1</strain>
    </source>
</reference>
<dbReference type="Proteomes" id="UP001056855">
    <property type="component" value="Chromosome"/>
</dbReference>
<dbReference type="InterPro" id="IPR006311">
    <property type="entry name" value="TAT_signal"/>
</dbReference>
<protein>
    <submittedName>
        <fullName evidence="1">Twin-arginine translocation signal domain-containing protein</fullName>
    </submittedName>
</protein>
<dbReference type="InterPro" id="IPR019546">
    <property type="entry name" value="TAT_signal_bac_arc"/>
</dbReference>
<name>A0A9E7N6S8_9EURY</name>
<sequence>MKPNTTRRRFIQASGLAVATTGVSMPVSAQTTDSTQGILADGITYEPDYGAFASGLFSGRVWRPKDLEQTVDDARNEFRANSDRWVSYGNWLLEEADVSPYGNAEIGVTFKHDYFLKSEETTETTVVADYDDATDRFTDLDWLLESPEDPDFEVTLTNNTAENASDELSEFRRKFIDDDGDDHELPSNEYLNTIAGKYAFAIGVGEDASNVLELLLGWSP</sequence>
<gene>
    <name evidence="1" type="ORF">NGM29_13305</name>
</gene>
<dbReference type="GeneID" id="73291041"/>
<evidence type="ECO:0000313" key="2">
    <source>
        <dbReference type="Proteomes" id="UP001056855"/>
    </source>
</evidence>
<dbReference type="EMBL" id="CP100355">
    <property type="protein sequence ID" value="UTF52754.1"/>
    <property type="molecule type" value="Genomic_DNA"/>
</dbReference>
<accession>A0A9E7N6S8</accession>
<dbReference type="PROSITE" id="PS51318">
    <property type="entry name" value="TAT"/>
    <property type="match status" value="1"/>
</dbReference>
<organism evidence="1 2">
    <name type="scientific">Natronosalvus rutilus</name>
    <dbReference type="NCBI Taxonomy" id="2953753"/>
    <lineage>
        <taxon>Archaea</taxon>
        <taxon>Methanobacteriati</taxon>
        <taxon>Methanobacteriota</taxon>
        <taxon>Stenosarchaea group</taxon>
        <taxon>Halobacteria</taxon>
        <taxon>Halobacteriales</taxon>
        <taxon>Natrialbaceae</taxon>
        <taxon>Natronosalvus</taxon>
    </lineage>
</organism>
<dbReference type="AlphaFoldDB" id="A0A9E7N6S8"/>
<dbReference type="RefSeq" id="WP_254156796.1">
    <property type="nucleotide sequence ID" value="NZ_CP100355.1"/>
</dbReference>
<dbReference type="NCBIfam" id="TIGR01409">
    <property type="entry name" value="TAT_signal_seq"/>
    <property type="match status" value="1"/>
</dbReference>
<evidence type="ECO:0000313" key="1">
    <source>
        <dbReference type="EMBL" id="UTF52754.1"/>
    </source>
</evidence>